<evidence type="ECO:0000313" key="10">
    <source>
        <dbReference type="Proteomes" id="UP000001699"/>
    </source>
</evidence>
<evidence type="ECO:0000256" key="6">
    <source>
        <dbReference type="ARBA" id="ARBA00023136"/>
    </source>
</evidence>
<evidence type="ECO:0000256" key="2">
    <source>
        <dbReference type="ARBA" id="ARBA00022448"/>
    </source>
</evidence>
<dbReference type="Proteomes" id="UP000001699">
    <property type="component" value="Unassembled WGS sequence"/>
</dbReference>
<dbReference type="GO" id="GO:1990573">
    <property type="term" value="P:potassium ion import across plasma membrane"/>
    <property type="evidence" value="ECO:0007669"/>
    <property type="project" value="TreeGrafter"/>
</dbReference>
<evidence type="ECO:0000256" key="4">
    <source>
        <dbReference type="ARBA" id="ARBA00022989"/>
    </source>
</evidence>
<dbReference type="HOGENOM" id="CLU_005947_4_0_1"/>
<dbReference type="EMBL" id="DS499594">
    <property type="protein sequence ID" value="EDP56847.1"/>
    <property type="molecule type" value="Genomic_DNA"/>
</dbReference>
<sequence length="616" mass="68999">MLHKSGPLSLANWFQVDLSSLNTFQQSIIFALLILGHAILVSITVLFVRKRAFQLKFKTISESSAARNLFRQSALGFLKPAGKTKTHTSQPEEPHSPEGSHVSAIENSPSESPNAVDNDHIRWDNDDQITIGNIQPRHHHHHHNHHHHRVFPMAGVGARLDLNNHPRNVAPTVPLDGEPDEIPRLKGILRDTQKYFASKGFISRNSQFHGLTLEEREKLGGVEYKAVSFLLVIVLLYWATFLIIGIVGVGGWLEVNHPEIPRANGLSPFWTGAFFAVSAFVNSGMSLLDANMTALQTKEYSLPLLFTIYHLDYEALNGRSAIMGDLEGHFGFYPRPSQKGMHHGVYTNLFPVRHTWYLLGTIIILNGIDWAGFEVLAIGNKEIETLPTGYRILDGLFQALVRLSVPSIGDHEVRLVYVFQCSFTDCHRNTNVYEERSLGIYASDEPLDAHSSRSPNIVMSLIRHHLLGRQDVSTVESSRSYFVHQQLRSQLSHDVWWIALAVLFITIAESPHYSDNPIAYSTFNIIFEVVSAYGCVGISVGFPGRNYSFCGSWHTISKLILAAVTLRGRHRGLPVAIDQAVMLPNESLAWAEEEDAVLRREQTRTYGSDKMPVGTV</sequence>
<keyword evidence="2" id="KW-0813">Transport</keyword>
<protein>
    <submittedName>
        <fullName evidence="9">Potassium transporter, putative</fullName>
    </submittedName>
</protein>
<dbReference type="GO" id="GO:0140107">
    <property type="term" value="F:high-affinity potassium ion transmembrane transporter activity"/>
    <property type="evidence" value="ECO:0007669"/>
    <property type="project" value="TreeGrafter"/>
</dbReference>
<dbReference type="Pfam" id="PF02386">
    <property type="entry name" value="TrkH"/>
    <property type="match status" value="2"/>
</dbReference>
<keyword evidence="4 8" id="KW-1133">Transmembrane helix</keyword>
<keyword evidence="5" id="KW-0406">Ion transport</keyword>
<keyword evidence="3 8" id="KW-0812">Transmembrane</keyword>
<dbReference type="VEuPathDB" id="FungiDB:AFUB_015680"/>
<reference evidence="9 10" key="1">
    <citation type="journal article" date="2008" name="PLoS Genet.">
        <title>Genomic islands in the pathogenic filamentous fungus Aspergillus fumigatus.</title>
        <authorList>
            <person name="Fedorova N.D."/>
            <person name="Khaldi N."/>
            <person name="Joardar V.S."/>
            <person name="Maiti R."/>
            <person name="Amedeo P."/>
            <person name="Anderson M.J."/>
            <person name="Crabtree J."/>
            <person name="Silva J.C."/>
            <person name="Badger J.H."/>
            <person name="Albarraq A."/>
            <person name="Angiuoli S."/>
            <person name="Bussey H."/>
            <person name="Bowyer P."/>
            <person name="Cotty P.J."/>
            <person name="Dyer P.S."/>
            <person name="Egan A."/>
            <person name="Galens K."/>
            <person name="Fraser-Liggett C.M."/>
            <person name="Haas B.J."/>
            <person name="Inman J.M."/>
            <person name="Kent R."/>
            <person name="Lemieux S."/>
            <person name="Malavazi I."/>
            <person name="Orvis J."/>
            <person name="Roemer T."/>
            <person name="Ronning C.M."/>
            <person name="Sundaram J.P."/>
            <person name="Sutton G."/>
            <person name="Turner G."/>
            <person name="Venter J.C."/>
            <person name="White O.R."/>
            <person name="Whitty B.R."/>
            <person name="Youngman P."/>
            <person name="Wolfe K.H."/>
            <person name="Goldman G.H."/>
            <person name="Wortman J.R."/>
            <person name="Jiang B."/>
            <person name="Denning D.W."/>
            <person name="Nierman W.C."/>
        </authorList>
    </citation>
    <scope>NUCLEOTIDE SEQUENCE [LARGE SCALE GENOMIC DNA]</scope>
    <source>
        <strain evidence="10">CBS 144.89 / FGSC A1163 / CEA10</strain>
    </source>
</reference>
<evidence type="ECO:0000256" key="8">
    <source>
        <dbReference type="SAM" id="Phobius"/>
    </source>
</evidence>
<keyword evidence="10" id="KW-1185">Reference proteome</keyword>
<organism evidence="9 10">
    <name type="scientific">Aspergillus fumigatus (strain CBS 144.89 / FGSC A1163 / CEA10)</name>
    <name type="common">Neosartorya fumigata</name>
    <dbReference type="NCBI Taxonomy" id="451804"/>
    <lineage>
        <taxon>Eukaryota</taxon>
        <taxon>Fungi</taxon>
        <taxon>Dikarya</taxon>
        <taxon>Ascomycota</taxon>
        <taxon>Pezizomycotina</taxon>
        <taxon>Eurotiomycetes</taxon>
        <taxon>Eurotiomycetidae</taxon>
        <taxon>Eurotiales</taxon>
        <taxon>Aspergillaceae</taxon>
        <taxon>Aspergillus</taxon>
        <taxon>Aspergillus subgen. Fumigati</taxon>
    </lineage>
</organism>
<comment type="subcellular location">
    <subcellularLocation>
        <location evidence="1">Membrane</location>
        <topology evidence="1">Multi-pass membrane protein</topology>
    </subcellularLocation>
</comment>
<evidence type="ECO:0000313" key="9">
    <source>
        <dbReference type="EMBL" id="EDP56847.1"/>
    </source>
</evidence>
<dbReference type="PANTHER" id="PTHR31064:SF37">
    <property type="entry name" value="TRANSPORTER, PUTATIVE (EUROFUNG)-RELATED"/>
    <property type="match status" value="1"/>
</dbReference>
<dbReference type="PANTHER" id="PTHR31064">
    <property type="entry name" value="POTASSIUM TRANSPORT PROTEIN DDB_G0292412-RELATED"/>
    <property type="match status" value="1"/>
</dbReference>
<dbReference type="GO" id="GO:0005886">
    <property type="term" value="C:plasma membrane"/>
    <property type="evidence" value="ECO:0007669"/>
    <property type="project" value="TreeGrafter"/>
</dbReference>
<evidence type="ECO:0000256" key="5">
    <source>
        <dbReference type="ARBA" id="ARBA00023065"/>
    </source>
</evidence>
<keyword evidence="6 8" id="KW-0472">Membrane</keyword>
<gene>
    <name evidence="9" type="ORF">AFUB_015680</name>
</gene>
<dbReference type="GO" id="GO:0030007">
    <property type="term" value="P:intracellular potassium ion homeostasis"/>
    <property type="evidence" value="ECO:0007669"/>
    <property type="project" value="TreeGrafter"/>
</dbReference>
<feature type="region of interest" description="Disordered" evidence="7">
    <location>
        <begin position="80"/>
        <end position="121"/>
    </location>
</feature>
<dbReference type="InterPro" id="IPR051143">
    <property type="entry name" value="TrkH_K-transport"/>
</dbReference>
<dbReference type="OrthoDB" id="9999863at2759"/>
<evidence type="ECO:0000256" key="3">
    <source>
        <dbReference type="ARBA" id="ARBA00022692"/>
    </source>
</evidence>
<feature type="transmembrane region" description="Helical" evidence="8">
    <location>
        <begin position="226"/>
        <end position="249"/>
    </location>
</feature>
<evidence type="ECO:0000256" key="1">
    <source>
        <dbReference type="ARBA" id="ARBA00004141"/>
    </source>
</evidence>
<proteinExistence type="predicted"/>
<name>B0XNU3_ASPFC</name>
<dbReference type="InterPro" id="IPR003445">
    <property type="entry name" value="Cat_transpt"/>
</dbReference>
<accession>B0XNU3</accession>
<feature type="transmembrane region" description="Helical" evidence="8">
    <location>
        <begin position="28"/>
        <end position="48"/>
    </location>
</feature>
<evidence type="ECO:0000256" key="7">
    <source>
        <dbReference type="SAM" id="MobiDB-lite"/>
    </source>
</evidence>
<feature type="transmembrane region" description="Helical" evidence="8">
    <location>
        <begin position="269"/>
        <end position="288"/>
    </location>
</feature>
<dbReference type="AlphaFoldDB" id="B0XNU3"/>
<dbReference type="PhylomeDB" id="B0XNU3"/>
<feature type="compositionally biased region" description="Polar residues" evidence="7">
    <location>
        <begin position="105"/>
        <end position="115"/>
    </location>
</feature>